<keyword evidence="3" id="KW-1185">Reference proteome</keyword>
<name>A0A165RLS3_9AGAM</name>
<dbReference type="STRING" id="1314782.A0A165RLS3"/>
<evidence type="ECO:0000259" key="1">
    <source>
        <dbReference type="Pfam" id="PF20415"/>
    </source>
</evidence>
<dbReference type="OrthoDB" id="3333333at2759"/>
<gene>
    <name evidence="2" type="ORF">NEOLEDRAFT_1116835</name>
</gene>
<organism evidence="2 3">
    <name type="scientific">Neolentinus lepideus HHB14362 ss-1</name>
    <dbReference type="NCBI Taxonomy" id="1314782"/>
    <lineage>
        <taxon>Eukaryota</taxon>
        <taxon>Fungi</taxon>
        <taxon>Dikarya</taxon>
        <taxon>Basidiomycota</taxon>
        <taxon>Agaricomycotina</taxon>
        <taxon>Agaricomycetes</taxon>
        <taxon>Gloeophyllales</taxon>
        <taxon>Gloeophyllaceae</taxon>
        <taxon>Neolentinus</taxon>
    </lineage>
</organism>
<reference evidence="2 3" key="1">
    <citation type="journal article" date="2016" name="Mol. Biol. Evol.">
        <title>Comparative Genomics of Early-Diverging Mushroom-Forming Fungi Provides Insights into the Origins of Lignocellulose Decay Capabilities.</title>
        <authorList>
            <person name="Nagy L.G."/>
            <person name="Riley R."/>
            <person name="Tritt A."/>
            <person name="Adam C."/>
            <person name="Daum C."/>
            <person name="Floudas D."/>
            <person name="Sun H."/>
            <person name="Yadav J.S."/>
            <person name="Pangilinan J."/>
            <person name="Larsson K.H."/>
            <person name="Matsuura K."/>
            <person name="Barry K."/>
            <person name="Labutti K."/>
            <person name="Kuo R."/>
            <person name="Ohm R.A."/>
            <person name="Bhattacharya S.S."/>
            <person name="Shirouzu T."/>
            <person name="Yoshinaga Y."/>
            <person name="Martin F.M."/>
            <person name="Grigoriev I.V."/>
            <person name="Hibbett D.S."/>
        </authorList>
    </citation>
    <scope>NUCLEOTIDE SEQUENCE [LARGE SCALE GENOMIC DNA]</scope>
    <source>
        <strain evidence="2 3">HHB14362 ss-1</strain>
    </source>
</reference>
<dbReference type="AlphaFoldDB" id="A0A165RLS3"/>
<proteinExistence type="predicted"/>
<evidence type="ECO:0000313" key="3">
    <source>
        <dbReference type="Proteomes" id="UP000076761"/>
    </source>
</evidence>
<protein>
    <recommendedName>
        <fullName evidence="1">DUF6699 domain-containing protein</fullName>
    </recommendedName>
</protein>
<dbReference type="Proteomes" id="UP000076761">
    <property type="component" value="Unassembled WGS sequence"/>
</dbReference>
<feature type="domain" description="DUF6699" evidence="1">
    <location>
        <begin position="63"/>
        <end position="182"/>
    </location>
</feature>
<dbReference type="Pfam" id="PF20415">
    <property type="entry name" value="DUF6699"/>
    <property type="match status" value="1"/>
</dbReference>
<accession>A0A165RLS3</accession>
<sequence length="205" mass="23266">MADAIGKWSPGMSYGPVLTQTDLYLLKSELQLHPVLTDTHPTFHLVFNLSTGQTGGFNPDAQDRDLQFTCKDEPATLPRVQELILITEHSPWCTIVKNERGVTLGDICAIVWKEYTENYVTDTEFAALPPRLQDHVRRTAAHNQATAQGGGWNLYYSPAPTNTRMRRVDWLRERTFFERLAKDDSYSVSRLGFKAPNIFCMKLSS</sequence>
<evidence type="ECO:0000313" key="2">
    <source>
        <dbReference type="EMBL" id="KZT24002.1"/>
    </source>
</evidence>
<dbReference type="InterPro" id="IPR046522">
    <property type="entry name" value="DUF6699"/>
</dbReference>
<dbReference type="InParanoid" id="A0A165RLS3"/>
<dbReference type="EMBL" id="KV425580">
    <property type="protein sequence ID" value="KZT24002.1"/>
    <property type="molecule type" value="Genomic_DNA"/>
</dbReference>